<comment type="caution">
    <text evidence="1">The sequence shown here is derived from an EMBL/GenBank/DDBJ whole genome shotgun (WGS) entry which is preliminary data.</text>
</comment>
<dbReference type="RefSeq" id="WP_179116471.1">
    <property type="nucleotide sequence ID" value="NZ_MPRN01000036.1"/>
</dbReference>
<name>A0A0B0HAQ9_SOVGS</name>
<proteinExistence type="predicted"/>
<dbReference type="AlphaFoldDB" id="A0A0B0HAQ9"/>
<dbReference type="Proteomes" id="UP000030856">
    <property type="component" value="Unassembled WGS sequence"/>
</dbReference>
<dbReference type="STRING" id="2340.JV46_28800"/>
<accession>A0A0B0HAQ9</accession>
<evidence type="ECO:0000313" key="1">
    <source>
        <dbReference type="EMBL" id="KHF24521.1"/>
    </source>
</evidence>
<dbReference type="EMBL" id="JRAA01000003">
    <property type="protein sequence ID" value="KHF24521.1"/>
    <property type="molecule type" value="Genomic_DNA"/>
</dbReference>
<evidence type="ECO:0000313" key="2">
    <source>
        <dbReference type="Proteomes" id="UP000030856"/>
    </source>
</evidence>
<protein>
    <submittedName>
        <fullName evidence="1">Uncharacterized protein</fullName>
    </submittedName>
</protein>
<keyword evidence="2" id="KW-1185">Reference proteome</keyword>
<reference evidence="1 2" key="1">
    <citation type="journal article" date="2014" name="BMC Genomics">
        <title>The genome of the intracellular bacterium of the coastal bivalve, Solemya velum: a blueprint for thriving in and out of symbiosis.</title>
        <authorList>
            <person name="Dmytrenko O."/>
            <person name="Russell S.L."/>
            <person name="Loo W.T."/>
            <person name="Fontanez K.M."/>
            <person name="Liao L."/>
            <person name="Roeselers G."/>
            <person name="Sharma R."/>
            <person name="Stewart F.J."/>
            <person name="Newton I.L."/>
            <person name="Woyke T."/>
            <person name="Wu D."/>
            <person name="Lang J.M."/>
            <person name="Eisen J.A."/>
            <person name="Cavanaugh C.M."/>
        </authorList>
    </citation>
    <scope>NUCLEOTIDE SEQUENCE [LARGE SCALE GENOMIC DNA]</scope>
    <source>
        <strain evidence="1 2">WH</strain>
    </source>
</reference>
<sequence length="46" mass="5189">MFIATESDENPTEGSTIVLSRTLSRVFNSSQQLLDVNKKGVYTFYT</sequence>
<gene>
    <name evidence="1" type="ORF">JV46_28800</name>
</gene>
<organism evidence="1 2">
    <name type="scientific">Solemya velum gill symbiont</name>
    <dbReference type="NCBI Taxonomy" id="2340"/>
    <lineage>
        <taxon>Bacteria</taxon>
        <taxon>Pseudomonadati</taxon>
        <taxon>Pseudomonadota</taxon>
        <taxon>Gammaproteobacteria</taxon>
        <taxon>sulfur-oxidizing symbionts</taxon>
    </lineage>
</organism>